<dbReference type="Proteomes" id="UP000198897">
    <property type="component" value="Unassembled WGS sequence"/>
</dbReference>
<dbReference type="EMBL" id="FOOG01000033">
    <property type="protein sequence ID" value="SFG30492.1"/>
    <property type="molecule type" value="Genomic_DNA"/>
</dbReference>
<name>A0A1I2QPY6_9BACI</name>
<dbReference type="AlphaFoldDB" id="A0A1I2QPY6"/>
<dbReference type="Pfam" id="PF14139">
    <property type="entry name" value="YpzG"/>
    <property type="match status" value="1"/>
</dbReference>
<dbReference type="RefSeq" id="WP_158512348.1">
    <property type="nucleotide sequence ID" value="NZ_FOOG01000033.1"/>
</dbReference>
<dbReference type="InterPro" id="IPR025413">
    <property type="entry name" value="YpzG-like"/>
</dbReference>
<keyword evidence="2" id="KW-1185">Reference proteome</keyword>
<gene>
    <name evidence="1" type="ORF">SAMN05216353_13320</name>
</gene>
<proteinExistence type="predicted"/>
<sequence>MGKKNFRPSASPFYAHRGVKHLSNKVNGETEQTQSDIITEVQAKKRM</sequence>
<evidence type="ECO:0000313" key="2">
    <source>
        <dbReference type="Proteomes" id="UP000198897"/>
    </source>
</evidence>
<reference evidence="2" key="1">
    <citation type="submission" date="2016-10" db="EMBL/GenBank/DDBJ databases">
        <authorList>
            <person name="Varghese N."/>
            <person name="Submissions S."/>
        </authorList>
    </citation>
    <scope>NUCLEOTIDE SEQUENCE [LARGE SCALE GENOMIC DNA]</scope>
    <source>
        <strain evidence="2">FP5</strain>
    </source>
</reference>
<organism evidence="1 2">
    <name type="scientific">Halobacillus alkaliphilus</name>
    <dbReference type="NCBI Taxonomy" id="396056"/>
    <lineage>
        <taxon>Bacteria</taxon>
        <taxon>Bacillati</taxon>
        <taxon>Bacillota</taxon>
        <taxon>Bacilli</taxon>
        <taxon>Bacillales</taxon>
        <taxon>Bacillaceae</taxon>
        <taxon>Halobacillus</taxon>
    </lineage>
</organism>
<evidence type="ECO:0000313" key="1">
    <source>
        <dbReference type="EMBL" id="SFG30492.1"/>
    </source>
</evidence>
<protein>
    <submittedName>
        <fullName evidence="1">YpzG-like protein</fullName>
    </submittedName>
</protein>
<accession>A0A1I2QPY6</accession>